<dbReference type="EMBL" id="BKAD01000003">
    <property type="protein sequence ID" value="GEP29163.1"/>
    <property type="molecule type" value="Genomic_DNA"/>
</dbReference>
<dbReference type="InterPro" id="IPR046858">
    <property type="entry name" value="ChrB_N"/>
</dbReference>
<dbReference type="RefSeq" id="WP_147070060.1">
    <property type="nucleotide sequence ID" value="NZ_AP021884.1"/>
</dbReference>
<dbReference type="AlphaFoldDB" id="A0A512L3W1"/>
<comment type="caution">
    <text evidence="3">The sequence shown here is derived from an EMBL/GenBank/DDBJ whole genome shotgun (WGS) entry which is preliminary data.</text>
</comment>
<evidence type="ECO:0000259" key="2">
    <source>
        <dbReference type="Pfam" id="PF20229"/>
    </source>
</evidence>
<keyword evidence="4" id="KW-1185">Reference proteome</keyword>
<organism evidence="3 4">
    <name type="scientific">Sulfuriferula plumbiphila</name>
    <dbReference type="NCBI Taxonomy" id="171865"/>
    <lineage>
        <taxon>Bacteria</taxon>
        <taxon>Pseudomonadati</taxon>
        <taxon>Pseudomonadota</taxon>
        <taxon>Betaproteobacteria</taxon>
        <taxon>Nitrosomonadales</taxon>
        <taxon>Sulfuricellaceae</taxon>
        <taxon>Sulfuriferula</taxon>
    </lineage>
</organism>
<dbReference type="OrthoDB" id="6605953at2"/>
<feature type="domain" description="ChrB C-terminal" evidence="1">
    <location>
        <begin position="184"/>
        <end position="312"/>
    </location>
</feature>
<evidence type="ECO:0000313" key="3">
    <source>
        <dbReference type="EMBL" id="GEP29163.1"/>
    </source>
</evidence>
<evidence type="ECO:0000259" key="1">
    <source>
        <dbReference type="Pfam" id="PF09828"/>
    </source>
</evidence>
<accession>A0A512L3W1</accession>
<evidence type="ECO:0000313" key="4">
    <source>
        <dbReference type="Proteomes" id="UP000321337"/>
    </source>
</evidence>
<reference evidence="3 4" key="1">
    <citation type="submission" date="2019-07" db="EMBL/GenBank/DDBJ databases">
        <title>Whole genome shotgun sequence of Thiobacillus plumbophilus NBRC 107929.</title>
        <authorList>
            <person name="Hosoyama A."/>
            <person name="Uohara A."/>
            <person name="Ohji S."/>
            <person name="Ichikawa N."/>
        </authorList>
    </citation>
    <scope>NUCLEOTIDE SEQUENCE [LARGE SCALE GENOMIC DNA]</scope>
    <source>
        <strain evidence="3 4">NBRC 107929</strain>
    </source>
</reference>
<dbReference type="Pfam" id="PF20229">
    <property type="entry name" value="ChrB_N"/>
    <property type="match status" value="1"/>
</dbReference>
<gene>
    <name evidence="3" type="primary">chrB</name>
    <name evidence="3" type="ORF">TPL01_03010</name>
</gene>
<dbReference type="Pfam" id="PF09828">
    <property type="entry name" value="ChrB_C"/>
    <property type="match status" value="1"/>
</dbReference>
<dbReference type="InterPro" id="IPR018634">
    <property type="entry name" value="ChrB_C"/>
</dbReference>
<sequence>MNHNDAWLALITSLPTRNATVRMRIWRALKALGCAVLRDGVYLLPDHLSARPALQAQAAETLAAGGTAQVVGISATDPQQAAAFRALFDRSAEYTQLKNAVDAFIHTLATLDAVAAKRTLGRLRRDFEAIAAIDYFPAAARAQVAAELAQAEAAYQAHINPDEPHAATGSIQRLPNAEYQNRTWATRRQLWVDRMASAWLIHRFIDRQPVFIWLERPQDCPQDALGFDFDGGAFTHVGNRVTFEVLLASFGLEHDPALIRIGALVHYLDVGGIPVAEAAGLEIVLKAMQTRCPDDDALLVEASRLFDDLYAAFTL</sequence>
<name>A0A512L3W1_9PROT</name>
<protein>
    <submittedName>
        <fullName evidence="3">Chromate resistance exported protein</fullName>
    </submittedName>
</protein>
<dbReference type="Proteomes" id="UP000321337">
    <property type="component" value="Unassembled WGS sequence"/>
</dbReference>
<dbReference type="Gene3D" id="3.30.70.2650">
    <property type="match status" value="1"/>
</dbReference>
<feature type="domain" description="ChrB N-terminal" evidence="2">
    <location>
        <begin position="22"/>
        <end position="156"/>
    </location>
</feature>
<proteinExistence type="predicted"/>